<reference evidence="9 10" key="1">
    <citation type="submission" date="2019-12" db="EMBL/GenBank/DDBJ databases">
        <title>The whole genome sequencing of a strain isolated from a Mars analog, Dalangtan Playa.</title>
        <authorList>
            <person name="Huang T."/>
        </authorList>
    </citation>
    <scope>NUCLEOTIDE SEQUENCE [LARGE SCALE GENOMIC DNA]</scope>
    <source>
        <strain evidence="9 10">DP4-553-S</strain>
    </source>
</reference>
<comment type="similarity">
    <text evidence="2">Belongs to the amino acid-polyamine-organocation (APC) superfamily. Spore germination protein (SGP) (TC 2.A.3.9) family.</text>
</comment>
<keyword evidence="3" id="KW-0813">Transport</keyword>
<dbReference type="Pfam" id="PF03845">
    <property type="entry name" value="Spore_permease"/>
    <property type="match status" value="1"/>
</dbReference>
<accession>A0ABX7VWM2</accession>
<dbReference type="InterPro" id="IPR004761">
    <property type="entry name" value="Spore_GerAB"/>
</dbReference>
<evidence type="ECO:0000256" key="1">
    <source>
        <dbReference type="ARBA" id="ARBA00004141"/>
    </source>
</evidence>
<keyword evidence="5 8" id="KW-0812">Transmembrane</keyword>
<gene>
    <name evidence="9" type="ORF">ERJ70_03990</name>
</gene>
<sequence>MRIQAFYLFFIMNSIQTGSGIMGVPRYIFMEARQDAWISVLIAGLLAHLVMAAMFAILNHYENTDILGVQTDLFGKWIAKLLGTIYIIYFFFVLLSVTMDYIQVVQTFIFPRMSAWVLGLVLVLLIVYAVMSGLRVAVGITFIFFFLSLWLLIFLYKSVTYMEITHFQPLLAASPSELLRGARHTSYSYLGIEILFFIYPFISNKEKAKLPAHLGLALTTFFILLVTVISIGYFSPGELPEQVWPVLVLFKIVEYSVIGRFDVLVVTEWMMVILPNMILLTWIITYITKRLYHVQQRKVLYVVAVLLLIGAGITKHEYFILQIIDTVAATGFWVAFVYPLILLPLVWMKSKWKRRKRGGVKT</sequence>
<protein>
    <submittedName>
        <fullName evidence="9">GerAB/ArcD/ProY family transporter</fullName>
    </submittedName>
</protein>
<feature type="transmembrane region" description="Helical" evidence="8">
    <location>
        <begin position="214"/>
        <end position="234"/>
    </location>
</feature>
<evidence type="ECO:0000256" key="7">
    <source>
        <dbReference type="ARBA" id="ARBA00023136"/>
    </source>
</evidence>
<evidence type="ECO:0000313" key="10">
    <source>
        <dbReference type="Proteomes" id="UP000665043"/>
    </source>
</evidence>
<keyword evidence="6 8" id="KW-1133">Transmembrane helix</keyword>
<dbReference type="Proteomes" id="UP000665043">
    <property type="component" value="Chromosome"/>
</dbReference>
<evidence type="ECO:0000256" key="8">
    <source>
        <dbReference type="SAM" id="Phobius"/>
    </source>
</evidence>
<organism evidence="9 10">
    <name type="scientific">Sediminibacillus dalangtanensis</name>
    <dbReference type="NCBI Taxonomy" id="2729421"/>
    <lineage>
        <taxon>Bacteria</taxon>
        <taxon>Bacillati</taxon>
        <taxon>Bacillota</taxon>
        <taxon>Bacilli</taxon>
        <taxon>Bacillales</taxon>
        <taxon>Bacillaceae</taxon>
        <taxon>Sediminibacillus</taxon>
    </lineage>
</organism>
<keyword evidence="7 8" id="KW-0472">Membrane</keyword>
<evidence type="ECO:0000256" key="3">
    <source>
        <dbReference type="ARBA" id="ARBA00022448"/>
    </source>
</evidence>
<comment type="subcellular location">
    <subcellularLocation>
        <location evidence="1">Membrane</location>
        <topology evidence="1">Multi-pass membrane protein</topology>
    </subcellularLocation>
</comment>
<evidence type="ECO:0000256" key="2">
    <source>
        <dbReference type="ARBA" id="ARBA00007998"/>
    </source>
</evidence>
<dbReference type="EMBL" id="CP046956">
    <property type="protein sequence ID" value="QTN01375.1"/>
    <property type="molecule type" value="Genomic_DNA"/>
</dbReference>
<dbReference type="Gene3D" id="1.20.1740.10">
    <property type="entry name" value="Amino acid/polyamine transporter I"/>
    <property type="match status" value="1"/>
</dbReference>
<feature type="transmembrane region" description="Helical" evidence="8">
    <location>
        <begin position="327"/>
        <end position="347"/>
    </location>
</feature>
<proteinExistence type="inferred from homology"/>
<evidence type="ECO:0000256" key="5">
    <source>
        <dbReference type="ARBA" id="ARBA00022692"/>
    </source>
</evidence>
<feature type="transmembrane region" description="Helical" evidence="8">
    <location>
        <begin position="299"/>
        <end position="321"/>
    </location>
</feature>
<feature type="transmembrane region" description="Helical" evidence="8">
    <location>
        <begin position="136"/>
        <end position="156"/>
    </location>
</feature>
<evidence type="ECO:0000256" key="4">
    <source>
        <dbReference type="ARBA" id="ARBA00022544"/>
    </source>
</evidence>
<feature type="transmembrane region" description="Helical" evidence="8">
    <location>
        <begin position="77"/>
        <end position="97"/>
    </location>
</feature>
<dbReference type="NCBIfam" id="TIGR00912">
    <property type="entry name" value="2A0309"/>
    <property type="match status" value="1"/>
</dbReference>
<feature type="transmembrane region" description="Helical" evidence="8">
    <location>
        <begin position="109"/>
        <end position="130"/>
    </location>
</feature>
<evidence type="ECO:0000256" key="6">
    <source>
        <dbReference type="ARBA" id="ARBA00022989"/>
    </source>
</evidence>
<feature type="transmembrane region" description="Helical" evidence="8">
    <location>
        <begin position="36"/>
        <end position="57"/>
    </location>
</feature>
<feature type="transmembrane region" description="Helical" evidence="8">
    <location>
        <begin position="269"/>
        <end position="287"/>
    </location>
</feature>
<keyword evidence="4" id="KW-0309">Germination</keyword>
<evidence type="ECO:0000313" key="9">
    <source>
        <dbReference type="EMBL" id="QTN01375.1"/>
    </source>
</evidence>
<dbReference type="PANTHER" id="PTHR34975">
    <property type="entry name" value="SPORE GERMINATION PROTEIN A2"/>
    <property type="match status" value="1"/>
</dbReference>
<keyword evidence="10" id="KW-1185">Reference proteome</keyword>
<dbReference type="PANTHER" id="PTHR34975:SF2">
    <property type="entry name" value="SPORE GERMINATION PROTEIN A2"/>
    <property type="match status" value="1"/>
</dbReference>
<name>A0ABX7VWM2_9BACI</name>